<name>A0A6V8LQZ2_9BACT</name>
<reference evidence="1 2" key="1">
    <citation type="submission" date="2020-04" db="EMBL/GenBank/DDBJ databases">
        <authorList>
            <consortium name="Desulfovibrio sp. FSS-1 genome sequencing consortium"/>
            <person name="Shimoshige H."/>
            <person name="Kobayashi H."/>
            <person name="Maekawa T."/>
        </authorList>
    </citation>
    <scope>NUCLEOTIDE SEQUENCE [LARGE SCALE GENOMIC DNA]</scope>
    <source>
        <strain evidence="1 2">SIID29052-01</strain>
    </source>
</reference>
<dbReference type="RefSeq" id="WP_173085449.1">
    <property type="nucleotide sequence ID" value="NZ_BLTE01000013.1"/>
</dbReference>
<proteinExistence type="predicted"/>
<dbReference type="EMBL" id="BLTE01000013">
    <property type="protein sequence ID" value="GFK94903.1"/>
    <property type="molecule type" value="Genomic_DNA"/>
</dbReference>
<dbReference type="SUPFAM" id="SSF51445">
    <property type="entry name" value="(Trans)glycosidases"/>
    <property type="match status" value="1"/>
</dbReference>
<gene>
    <name evidence="1" type="ORF">NNJEOMEG_02751</name>
</gene>
<dbReference type="AlphaFoldDB" id="A0A6V8LQZ2"/>
<sequence>MSLSHRTTRPSPGRPHAAGRYFALAALLLAAMLLAPAVGLARGWSVDTSADVRWLVTPQGERFFSLGVNTTNGGSKFDLEKGDKAYHFKRFYPDLAAWGAKAQERLTAWGFNTAGGWSEPSAVMSLPLIPEIDLGRNAKLHWYDIFAPSMQDDADAMAREIMGWTRNNPRVLGVFTDNEVGWWNAPLFSWHLERPWAIHSKRVLWRMLFERYEGKWERLLEDFVPASEGLDSFEKLKEGGASLKLRPGGRGIRAVGQFTRRIAGRYYELVFRAMRKAAPELLVVGDRLPLYYDQNAVLAQRGFVDVLSSNYNVDCEDGWVAPYYFEGLRELSPAPVLISEFFFAADENRSGNTNNGHLMHVATQAERARGAAAAVRNFAGFPNVAGVHWFQYNDEPTGGRGDGEDFNMGLVDIHDKPYELLTQALTQANAQAPAIHVASRWAQAPAEGVAPVLLRAAPGHSAADGSLLDWKDKAGTRLTGFKAPRPYAPFGDVHVAWSPEGLSFFTIAGNYVDLSLMDAANFPLSETFQLRFTVDAGAGPRTFGIHLAPRPHSVWPGRYELVPQLWRYENGKPAERVDAPDLVKALDKPLPHIQVEGFLPAGLLGVQALGPGQEIRLGVEAENFYRELTMAWAGRTVVLGQALDNAGEKQ</sequence>
<accession>A0A6V8LQZ2</accession>
<reference evidence="1 2" key="2">
    <citation type="submission" date="2020-05" db="EMBL/GenBank/DDBJ databases">
        <title>Draft genome sequence of Desulfovibrio sp. strainFSS-1.</title>
        <authorList>
            <person name="Shimoshige H."/>
            <person name="Kobayashi H."/>
            <person name="Maekawa T."/>
        </authorList>
    </citation>
    <scope>NUCLEOTIDE SEQUENCE [LARGE SCALE GENOMIC DNA]</scope>
    <source>
        <strain evidence="1 2">SIID29052-01</strain>
    </source>
</reference>
<organism evidence="1 2">
    <name type="scientific">Fundidesulfovibrio magnetotacticus</name>
    <dbReference type="NCBI Taxonomy" id="2730080"/>
    <lineage>
        <taxon>Bacteria</taxon>
        <taxon>Pseudomonadati</taxon>
        <taxon>Thermodesulfobacteriota</taxon>
        <taxon>Desulfovibrionia</taxon>
        <taxon>Desulfovibrionales</taxon>
        <taxon>Desulfovibrionaceae</taxon>
        <taxon>Fundidesulfovibrio</taxon>
    </lineage>
</organism>
<evidence type="ECO:0000313" key="2">
    <source>
        <dbReference type="Proteomes" id="UP000494245"/>
    </source>
</evidence>
<keyword evidence="2" id="KW-1185">Reference proteome</keyword>
<evidence type="ECO:0000313" key="1">
    <source>
        <dbReference type="EMBL" id="GFK94903.1"/>
    </source>
</evidence>
<dbReference type="InterPro" id="IPR017853">
    <property type="entry name" value="GH"/>
</dbReference>
<protein>
    <submittedName>
        <fullName evidence="1">Uncharacterized protein</fullName>
    </submittedName>
</protein>
<dbReference type="Proteomes" id="UP000494245">
    <property type="component" value="Unassembled WGS sequence"/>
</dbReference>
<dbReference type="Gene3D" id="3.20.20.80">
    <property type="entry name" value="Glycosidases"/>
    <property type="match status" value="1"/>
</dbReference>
<comment type="caution">
    <text evidence="1">The sequence shown here is derived from an EMBL/GenBank/DDBJ whole genome shotgun (WGS) entry which is preliminary data.</text>
</comment>